<sequence length="161" mass="18272">MIQEVRIQNDTTGPQTKEITHPKRMAIILDVLFEAANLKTPLESPKPTITWSFCQRLSLHASILYHSQLQALWVTQRSLIKDPTGLITTLLCWTRQTILHALLSLASWRYLGISGRRLPANVVVGGSLLENRWGELCTGKVRSRFLTARKLFVKMLNGRIP</sequence>
<dbReference type="Proteomes" id="UP000008698">
    <property type="component" value="Unassembled WGS sequence"/>
</dbReference>
<dbReference type="KEGG" id="val:VDBG_08997"/>
<name>C9SVS2_VERA1</name>
<dbReference type="RefSeq" id="XP_003000502.1">
    <property type="nucleotide sequence ID" value="XM_003000456.1"/>
</dbReference>
<organism evidence="2">
    <name type="scientific">Verticillium alfalfae (strain VaMs.102 / ATCC MYA-4576 / FGSC 10136)</name>
    <name type="common">Verticillium wilt of alfalfa</name>
    <name type="synonym">Verticillium albo-atrum</name>
    <dbReference type="NCBI Taxonomy" id="526221"/>
    <lineage>
        <taxon>Eukaryota</taxon>
        <taxon>Fungi</taxon>
        <taxon>Dikarya</taxon>
        <taxon>Ascomycota</taxon>
        <taxon>Pezizomycotina</taxon>
        <taxon>Sordariomycetes</taxon>
        <taxon>Hypocreomycetidae</taxon>
        <taxon>Glomerellales</taxon>
        <taxon>Plectosphaerellaceae</taxon>
        <taxon>Verticillium</taxon>
    </lineage>
</organism>
<evidence type="ECO:0000313" key="2">
    <source>
        <dbReference type="Proteomes" id="UP000008698"/>
    </source>
</evidence>
<reference evidence="2" key="1">
    <citation type="journal article" date="2011" name="PLoS Pathog.">
        <title>Comparative genomics yields insights into niche adaptation of plant vascular wilt pathogens.</title>
        <authorList>
            <person name="Klosterman S.J."/>
            <person name="Subbarao K.V."/>
            <person name="Kang S."/>
            <person name="Veronese P."/>
            <person name="Gold S.E."/>
            <person name="Thomma B.P.H.J."/>
            <person name="Chen Z."/>
            <person name="Henrissat B."/>
            <person name="Lee Y.-H."/>
            <person name="Park J."/>
            <person name="Garcia-Pedrajas M.D."/>
            <person name="Barbara D.J."/>
            <person name="Anchieta A."/>
            <person name="de Jonge R."/>
            <person name="Santhanam P."/>
            <person name="Maruthachalam K."/>
            <person name="Atallah Z."/>
            <person name="Amyotte S.G."/>
            <person name="Paz Z."/>
            <person name="Inderbitzin P."/>
            <person name="Hayes R.J."/>
            <person name="Heiman D.I."/>
            <person name="Young S."/>
            <person name="Zeng Q."/>
            <person name="Engels R."/>
            <person name="Galagan J."/>
            <person name="Cuomo C.A."/>
            <person name="Dobinson K.F."/>
            <person name="Ma L.-J."/>
        </authorList>
    </citation>
    <scope>NUCLEOTIDE SEQUENCE [LARGE SCALE GENOMIC DNA]</scope>
    <source>
        <strain evidence="2">VaMs.102 / ATCC MYA-4576 / FGSC 10136</strain>
    </source>
</reference>
<dbReference type="SMR" id="C9SVS2"/>
<proteinExistence type="predicted"/>
<dbReference type="HOGENOM" id="CLU_1645016_0_0_1"/>
<keyword evidence="2" id="KW-1185">Reference proteome</keyword>
<protein>
    <submittedName>
        <fullName evidence="1">Uncharacterized protein</fullName>
    </submittedName>
</protein>
<accession>C9SVS2</accession>
<evidence type="ECO:0000313" key="1">
    <source>
        <dbReference type="EMBL" id="EEY22887.1"/>
    </source>
</evidence>
<gene>
    <name evidence="1" type="ORF">VDBG_08997</name>
</gene>
<dbReference type="AlphaFoldDB" id="C9SVS2"/>
<dbReference type="GeneID" id="9528209"/>
<dbReference type="EMBL" id="DS985227">
    <property type="protein sequence ID" value="EEY22887.1"/>
    <property type="molecule type" value="Genomic_DNA"/>
</dbReference>
<dbReference type="OrthoDB" id="10270706at2759"/>